<evidence type="ECO:0000313" key="6">
    <source>
        <dbReference type="EMBL" id="KFL32363.1"/>
    </source>
</evidence>
<evidence type="ECO:0000256" key="5">
    <source>
        <dbReference type="SAM" id="SignalP"/>
    </source>
</evidence>
<keyword evidence="7" id="KW-1185">Reference proteome</keyword>
<dbReference type="PRINTS" id="PR00113">
    <property type="entry name" value="ALKPHPHTASE"/>
</dbReference>
<feature type="active site" description="Phosphoserine intermediate" evidence="2">
    <location>
        <position position="115"/>
    </location>
</feature>
<protein>
    <submittedName>
        <fullName evidence="6">Alkaline phosphatase</fullName>
    </submittedName>
</protein>
<dbReference type="RefSeq" id="WP_035080067.1">
    <property type="nucleotide sequence ID" value="NZ_JQGC01000003.1"/>
</dbReference>
<dbReference type="GO" id="GO:0004035">
    <property type="term" value="F:alkaline phosphatase activity"/>
    <property type="evidence" value="ECO:0007669"/>
    <property type="project" value="TreeGrafter"/>
</dbReference>
<feature type="binding site" evidence="3">
    <location>
        <position position="332"/>
    </location>
    <ligand>
        <name>Mg(2+)</name>
        <dbReference type="ChEBI" id="CHEBI:18420"/>
    </ligand>
</feature>
<comment type="cofactor">
    <cofactor evidence="3">
        <name>Mg(2+)</name>
        <dbReference type="ChEBI" id="CHEBI:18420"/>
    </cofactor>
    <text evidence="3">Binds 1 Mg(2+) ion.</text>
</comment>
<dbReference type="InterPro" id="IPR001952">
    <property type="entry name" value="Alkaline_phosphatase"/>
</dbReference>
<feature type="binding site" evidence="3">
    <location>
        <position position="337"/>
    </location>
    <ligand>
        <name>Zn(2+)</name>
        <dbReference type="ChEBI" id="CHEBI:29105"/>
        <label>2</label>
    </ligand>
</feature>
<name>A0A087M660_9HYPH</name>
<sequence length="508" mass="53714">MVKLSRALFAGVSTLALTLPVLAQTALPQADDSYFLAAQEQLAAKEAVQPNTGKAKNVIMFIVDGLSIPTITAARIHEGQLAGVDGESHSLAFETLLPHTALVKTYTHDSQVADSAPTATAITSGIKSLNGTIGVDQTAVLEDCSTQAGSTTMSIFEQAEEAGLATGIISTARITHATPAAAYAHTVGRDWEADTNLPEDAVGKCADIAAQLVDWSFGDGFEVVFGGGRANFMLDSQKDPEDETRTGARKERDLIADWQAKYNDGQYIWNKEGFDALTAETSHVLGLFNGSHMQYEADRESDAGGEPSIAEMTTKAIEILEKNEDGFVLMVEGGRVDHAHHAGNAARALTDAIAVSEAMKAAYDAVNPEETLILLTADHSHVFSIAGYPTRNNPILGIAGTGDDGLPYTTLGYMNGPGAKTLEEGADVTAMSGEEVRAALQRADLTEVDTTDIDFLQQALIPMGSESHAGDDVAVFAQGPQAYLFDGVIEQNLIYHVMAKAIGLNAAK</sequence>
<feature type="binding site" evidence="3">
    <location>
        <position position="341"/>
    </location>
    <ligand>
        <name>Zn(2+)</name>
        <dbReference type="ChEBI" id="CHEBI:29105"/>
        <label>2</label>
    </ligand>
</feature>
<feature type="binding site" evidence="3">
    <location>
        <position position="379"/>
    </location>
    <ligand>
        <name>Zn(2+)</name>
        <dbReference type="ChEBI" id="CHEBI:29105"/>
        <label>2</label>
    </ligand>
</feature>
<dbReference type="SUPFAM" id="SSF53649">
    <property type="entry name" value="Alkaline phosphatase-like"/>
    <property type="match status" value="1"/>
</dbReference>
<proteinExistence type="inferred from homology"/>
<organism evidence="6 7">
    <name type="scientific">Devosia riboflavina</name>
    <dbReference type="NCBI Taxonomy" id="46914"/>
    <lineage>
        <taxon>Bacteria</taxon>
        <taxon>Pseudomonadati</taxon>
        <taxon>Pseudomonadota</taxon>
        <taxon>Alphaproteobacteria</taxon>
        <taxon>Hyphomicrobiales</taxon>
        <taxon>Devosiaceae</taxon>
        <taxon>Devosia</taxon>
    </lineage>
</organism>
<feature type="binding site" evidence="3">
    <location>
        <position position="468"/>
    </location>
    <ligand>
        <name>Zn(2+)</name>
        <dbReference type="ChEBI" id="CHEBI:29105"/>
        <label>2</label>
    </ligand>
</feature>
<evidence type="ECO:0000256" key="4">
    <source>
        <dbReference type="RuleBase" id="RU003946"/>
    </source>
</evidence>
<comment type="similarity">
    <text evidence="4">Belongs to the alkaline phosphatase family.</text>
</comment>
<gene>
    <name evidence="6" type="ORF">JP75_05315</name>
</gene>
<dbReference type="PANTHER" id="PTHR11596">
    <property type="entry name" value="ALKALINE PHOSPHATASE"/>
    <property type="match status" value="1"/>
</dbReference>
<keyword evidence="3" id="KW-0479">Metal-binding</keyword>
<feature type="chain" id="PRO_5001825940" evidence="5">
    <location>
        <begin position="24"/>
        <end position="508"/>
    </location>
</feature>
<evidence type="ECO:0000313" key="7">
    <source>
        <dbReference type="Proteomes" id="UP000028981"/>
    </source>
</evidence>
<evidence type="ECO:0000256" key="1">
    <source>
        <dbReference type="ARBA" id="ARBA00022553"/>
    </source>
</evidence>
<dbReference type="Gene3D" id="3.40.720.10">
    <property type="entry name" value="Alkaline Phosphatase, subunit A"/>
    <property type="match status" value="1"/>
</dbReference>
<dbReference type="Proteomes" id="UP000028981">
    <property type="component" value="Unassembled WGS sequence"/>
</dbReference>
<dbReference type="Pfam" id="PF00245">
    <property type="entry name" value="Alk_phosphatase"/>
    <property type="match status" value="1"/>
</dbReference>
<feature type="signal peptide" evidence="5">
    <location>
        <begin position="1"/>
        <end position="23"/>
    </location>
</feature>
<keyword evidence="1" id="KW-0597">Phosphoprotein</keyword>
<feature type="binding site" evidence="3">
    <location>
        <position position="378"/>
    </location>
    <ligand>
        <name>Zn(2+)</name>
        <dbReference type="ChEBI" id="CHEBI:29105"/>
        <label>2</label>
    </ligand>
</feature>
<dbReference type="CDD" id="cd16012">
    <property type="entry name" value="ALP"/>
    <property type="match status" value="1"/>
</dbReference>
<feature type="binding site" evidence="3">
    <location>
        <position position="176"/>
    </location>
    <ligand>
        <name>Mg(2+)</name>
        <dbReference type="ChEBI" id="CHEBI:18420"/>
    </ligand>
</feature>
<dbReference type="SMART" id="SM00098">
    <property type="entry name" value="alkPPc"/>
    <property type="match status" value="1"/>
</dbReference>
<dbReference type="STRING" id="46914.JP75_05315"/>
<comment type="cofactor">
    <cofactor evidence="3">
        <name>Zn(2+)</name>
        <dbReference type="ChEBI" id="CHEBI:29105"/>
    </cofactor>
    <text evidence="3">Binds 2 Zn(2+) ions.</text>
</comment>
<dbReference type="AlphaFoldDB" id="A0A087M660"/>
<accession>A0A087M660</accession>
<dbReference type="InterPro" id="IPR017850">
    <property type="entry name" value="Alkaline_phosphatase_core_sf"/>
</dbReference>
<feature type="binding site" evidence="3">
    <location>
        <position position="178"/>
    </location>
    <ligand>
        <name>Mg(2+)</name>
        <dbReference type="ChEBI" id="CHEBI:18420"/>
    </ligand>
</feature>
<feature type="binding site" evidence="3">
    <location>
        <position position="64"/>
    </location>
    <ligand>
        <name>Mg(2+)</name>
        <dbReference type="ChEBI" id="CHEBI:18420"/>
    </ligand>
</feature>
<evidence type="ECO:0000256" key="3">
    <source>
        <dbReference type="PIRSR" id="PIRSR601952-2"/>
    </source>
</evidence>
<keyword evidence="3" id="KW-0862">Zinc</keyword>
<dbReference type="OrthoDB" id="9794455at2"/>
<evidence type="ECO:0000256" key="2">
    <source>
        <dbReference type="PIRSR" id="PIRSR601952-1"/>
    </source>
</evidence>
<comment type="caution">
    <text evidence="6">The sequence shown here is derived from an EMBL/GenBank/DDBJ whole genome shotgun (WGS) entry which is preliminary data.</text>
</comment>
<dbReference type="GO" id="GO:0046872">
    <property type="term" value="F:metal ion binding"/>
    <property type="evidence" value="ECO:0007669"/>
    <property type="project" value="UniProtKB-KW"/>
</dbReference>
<dbReference type="EMBL" id="JQGC01000003">
    <property type="protein sequence ID" value="KFL32363.1"/>
    <property type="molecule type" value="Genomic_DNA"/>
</dbReference>
<dbReference type="PANTHER" id="PTHR11596:SF5">
    <property type="entry name" value="ALKALINE PHOSPHATASE"/>
    <property type="match status" value="1"/>
</dbReference>
<reference evidence="6 7" key="1">
    <citation type="submission" date="2014-08" db="EMBL/GenBank/DDBJ databases">
        <authorList>
            <person name="Hassan Y.I."/>
            <person name="Lepp D."/>
            <person name="Zhou T."/>
        </authorList>
    </citation>
    <scope>NUCLEOTIDE SEQUENCE [LARGE SCALE GENOMIC DNA]</scope>
    <source>
        <strain evidence="6 7">IFO13584</strain>
    </source>
</reference>
<feature type="binding site" evidence="3">
    <location>
        <position position="64"/>
    </location>
    <ligand>
        <name>Zn(2+)</name>
        <dbReference type="ChEBI" id="CHEBI:29105"/>
        <label>2</label>
    </ligand>
</feature>
<keyword evidence="3" id="KW-0460">Magnesium</keyword>
<keyword evidence="5" id="KW-0732">Signal</keyword>